<evidence type="ECO:0000313" key="2">
    <source>
        <dbReference type="EMBL" id="KKM74234.1"/>
    </source>
</evidence>
<accession>A0A0F9JWN5</accession>
<keyword evidence="1" id="KW-0472">Membrane</keyword>
<reference evidence="2" key="1">
    <citation type="journal article" date="2015" name="Nature">
        <title>Complex archaea that bridge the gap between prokaryotes and eukaryotes.</title>
        <authorList>
            <person name="Spang A."/>
            <person name="Saw J.H."/>
            <person name="Jorgensen S.L."/>
            <person name="Zaremba-Niedzwiedzka K."/>
            <person name="Martijn J."/>
            <person name="Lind A.E."/>
            <person name="van Eijk R."/>
            <person name="Schleper C."/>
            <person name="Guy L."/>
            <person name="Ettema T.J."/>
        </authorList>
    </citation>
    <scope>NUCLEOTIDE SEQUENCE</scope>
</reference>
<feature type="transmembrane region" description="Helical" evidence="1">
    <location>
        <begin position="83"/>
        <end position="105"/>
    </location>
</feature>
<keyword evidence="1" id="KW-1133">Transmembrane helix</keyword>
<dbReference type="EMBL" id="LAZR01009174">
    <property type="protein sequence ID" value="KKM74234.1"/>
    <property type="molecule type" value="Genomic_DNA"/>
</dbReference>
<name>A0A0F9JWN5_9ZZZZ</name>
<evidence type="ECO:0000256" key="1">
    <source>
        <dbReference type="SAM" id="Phobius"/>
    </source>
</evidence>
<proteinExistence type="predicted"/>
<comment type="caution">
    <text evidence="2">The sequence shown here is derived from an EMBL/GenBank/DDBJ whole genome shotgun (WGS) entry which is preliminary data.</text>
</comment>
<gene>
    <name evidence="2" type="ORF">LCGC14_1402390</name>
</gene>
<feature type="transmembrane region" description="Helical" evidence="1">
    <location>
        <begin position="30"/>
        <end position="48"/>
    </location>
</feature>
<feature type="transmembrane region" description="Helical" evidence="1">
    <location>
        <begin position="60"/>
        <end position="77"/>
    </location>
</feature>
<keyword evidence="1" id="KW-0812">Transmembrane</keyword>
<protein>
    <submittedName>
        <fullName evidence="2">Uncharacterized protein</fullName>
    </submittedName>
</protein>
<dbReference type="AlphaFoldDB" id="A0A0F9JWN5"/>
<sequence length="109" mass="12014">MATTFPDLSNLSANATIVDIMALPNSTYPFFWTLIMIAIWIIITLSMYHKEKEDLRRGNLLSSMAVSAFGVIMLSTIGTLFNILTLATFLPLLVGGLVIIATWLFSSAR</sequence>
<organism evidence="2">
    <name type="scientific">marine sediment metagenome</name>
    <dbReference type="NCBI Taxonomy" id="412755"/>
    <lineage>
        <taxon>unclassified sequences</taxon>
        <taxon>metagenomes</taxon>
        <taxon>ecological metagenomes</taxon>
    </lineage>
</organism>